<feature type="transmembrane region" description="Helical" evidence="1">
    <location>
        <begin position="471"/>
        <end position="494"/>
    </location>
</feature>
<gene>
    <name evidence="4" type="ORF">MSZNOR_2772</name>
</gene>
<evidence type="ECO:0000313" key="5">
    <source>
        <dbReference type="Proteomes" id="UP001162030"/>
    </source>
</evidence>
<evidence type="ECO:0000259" key="2">
    <source>
        <dbReference type="Pfam" id="PF14400"/>
    </source>
</evidence>
<sequence>MRNLHVKMLALVLVTIGVSLCWYKVTRLGLPLLPTEQAEVWTVEARIEFKAKRDTPVKVHFSIPRSPVGYTVVDENFVSSNYGLTTEDDGTQRFAEWAVRRVKGYQVLYYRINLARDPMAAAPPTITSAPEVQVPEFPELMRSAAQAVLDEVRSKSADAVTFARELLLRLNAPTPDPNVVLLRQNIQVSEDWVRRIVNLLAAANIPARMTHVLILRDGISHGALTPWLEVFDGAGWLPFGPETGEAGFPKEAIVWHMGDSPVLEVSGGKHAKVEYSVRKHTQDMTLVAEQRARQMGSRIMEFSLFSLPVQTQNVYRVLLLVPVGAFFIVFLRNVIGIKTFGTFMPVLIALAFRETELLWGVTLFCVLVASGLLIRFYLEYLKLLLVPRLASVLIIVILLMAAISLFSHKLGIDRGLSIALFPMVILAMTIERMSLVWEEAGPAEALKQGFGSLLVASLAYLIMSSETLGHLVFVFPEMLLVVLAMTLMLGRYTGYRLTELWRFRAALRR</sequence>
<keyword evidence="1" id="KW-0812">Transmembrane</keyword>
<name>A0ABN8X9D8_9GAMM</name>
<proteinExistence type="predicted"/>
<reference evidence="4 5" key="1">
    <citation type="submission" date="2023-03" db="EMBL/GenBank/DDBJ databases">
        <authorList>
            <person name="Pearce D."/>
        </authorList>
    </citation>
    <scope>NUCLEOTIDE SEQUENCE [LARGE SCALE GENOMIC DNA]</scope>
    <source>
        <strain evidence="4">Msz</strain>
    </source>
</reference>
<protein>
    <recommendedName>
        <fullName evidence="6">Inactive transglutaminase fused to 7 transmembrane helices</fullName>
    </recommendedName>
</protein>
<dbReference type="Pfam" id="PF14400">
    <property type="entry name" value="Transglut_i_TM"/>
    <property type="match status" value="1"/>
</dbReference>
<feature type="domain" description="Inactive transglutaminase fused to 7 transmembrane helices" evidence="2">
    <location>
        <begin position="23"/>
        <end position="185"/>
    </location>
</feature>
<dbReference type="Proteomes" id="UP001162030">
    <property type="component" value="Chromosome"/>
</dbReference>
<evidence type="ECO:0008006" key="6">
    <source>
        <dbReference type="Google" id="ProtNLM"/>
    </source>
</evidence>
<dbReference type="RefSeq" id="WP_026611373.1">
    <property type="nucleotide sequence ID" value="NZ_OX458333.1"/>
</dbReference>
<evidence type="ECO:0000259" key="3">
    <source>
        <dbReference type="Pfam" id="PF14402"/>
    </source>
</evidence>
<keyword evidence="1" id="KW-0472">Membrane</keyword>
<accession>A0ABN8X9D8</accession>
<dbReference type="EMBL" id="OX458333">
    <property type="protein sequence ID" value="CAI8865260.1"/>
    <property type="molecule type" value="Genomic_DNA"/>
</dbReference>
<feature type="transmembrane region" description="Helical" evidence="1">
    <location>
        <begin position="358"/>
        <end position="378"/>
    </location>
</feature>
<dbReference type="Pfam" id="PF14402">
    <property type="entry name" value="7TM_transglut"/>
    <property type="match status" value="1"/>
</dbReference>
<feature type="domain" description="7 transmembrane helices usually fused to an inactive transglutaminase" evidence="3">
    <location>
        <begin position="261"/>
        <end position="505"/>
    </location>
</feature>
<keyword evidence="1" id="KW-1133">Transmembrane helix</keyword>
<feature type="transmembrane region" description="Helical" evidence="1">
    <location>
        <begin position="418"/>
        <end position="437"/>
    </location>
</feature>
<evidence type="ECO:0000256" key="1">
    <source>
        <dbReference type="SAM" id="Phobius"/>
    </source>
</evidence>
<feature type="transmembrane region" description="Helical" evidence="1">
    <location>
        <begin position="313"/>
        <end position="330"/>
    </location>
</feature>
<dbReference type="InterPro" id="IPR025838">
    <property type="entry name" value="Transglut_i_TM"/>
</dbReference>
<organism evidence="4 5">
    <name type="scientific">Methylocaldum szegediense</name>
    <dbReference type="NCBI Taxonomy" id="73780"/>
    <lineage>
        <taxon>Bacteria</taxon>
        <taxon>Pseudomonadati</taxon>
        <taxon>Pseudomonadota</taxon>
        <taxon>Gammaproteobacteria</taxon>
        <taxon>Methylococcales</taxon>
        <taxon>Methylococcaceae</taxon>
        <taxon>Methylocaldum</taxon>
    </lineage>
</organism>
<keyword evidence="5" id="KW-1185">Reference proteome</keyword>
<feature type="transmembrane region" description="Helical" evidence="1">
    <location>
        <begin position="385"/>
        <end position="406"/>
    </location>
</feature>
<dbReference type="InterPro" id="IPR025840">
    <property type="entry name" value="7TM_transglut"/>
</dbReference>
<evidence type="ECO:0000313" key="4">
    <source>
        <dbReference type="EMBL" id="CAI8865260.1"/>
    </source>
</evidence>